<gene>
    <name evidence="9" type="ORF">FRACYDRAFT_140961</name>
</gene>
<keyword evidence="4 7" id="KW-1133">Transmembrane helix</keyword>
<dbReference type="Pfam" id="PF01569">
    <property type="entry name" value="PAP2"/>
    <property type="match status" value="1"/>
</dbReference>
<feature type="transmembrane region" description="Helical" evidence="7">
    <location>
        <begin position="217"/>
        <end position="238"/>
    </location>
</feature>
<comment type="similarity">
    <text evidence="2">Belongs to the PA-phosphatase related phosphoesterase family.</text>
</comment>
<accession>A0A1E7FZR6</accession>
<evidence type="ECO:0000256" key="6">
    <source>
        <dbReference type="SAM" id="MobiDB-lite"/>
    </source>
</evidence>
<evidence type="ECO:0000256" key="4">
    <source>
        <dbReference type="ARBA" id="ARBA00022989"/>
    </source>
</evidence>
<feature type="transmembrane region" description="Helical" evidence="7">
    <location>
        <begin position="250"/>
        <end position="268"/>
    </location>
</feature>
<dbReference type="KEGG" id="fcy:FRACYDRAFT_140961"/>
<evidence type="ECO:0000256" key="7">
    <source>
        <dbReference type="SAM" id="Phobius"/>
    </source>
</evidence>
<evidence type="ECO:0000313" key="9">
    <source>
        <dbReference type="EMBL" id="OEU23648.1"/>
    </source>
</evidence>
<dbReference type="InParanoid" id="A0A1E7FZR6"/>
<dbReference type="PANTHER" id="PTHR10165:SF35">
    <property type="entry name" value="RE23632P"/>
    <property type="match status" value="1"/>
</dbReference>
<dbReference type="PANTHER" id="PTHR10165">
    <property type="entry name" value="LIPID PHOSPHATE PHOSPHATASE"/>
    <property type="match status" value="1"/>
</dbReference>
<dbReference type="InterPro" id="IPR000326">
    <property type="entry name" value="PAP2/HPO"/>
</dbReference>
<keyword evidence="3 7" id="KW-0812">Transmembrane</keyword>
<dbReference type="Gene3D" id="1.20.144.10">
    <property type="entry name" value="Phosphatidic acid phosphatase type 2/haloperoxidase"/>
    <property type="match status" value="1"/>
</dbReference>
<dbReference type="SMART" id="SM00014">
    <property type="entry name" value="acidPPc"/>
    <property type="match status" value="1"/>
</dbReference>
<dbReference type="InterPro" id="IPR043216">
    <property type="entry name" value="PAP-like"/>
</dbReference>
<dbReference type="Proteomes" id="UP000095751">
    <property type="component" value="Unassembled WGS sequence"/>
</dbReference>
<dbReference type="AlphaFoldDB" id="A0A1E7FZR6"/>
<dbReference type="OrthoDB" id="46056at2759"/>
<evidence type="ECO:0000313" key="10">
    <source>
        <dbReference type="Proteomes" id="UP000095751"/>
    </source>
</evidence>
<evidence type="ECO:0000256" key="5">
    <source>
        <dbReference type="ARBA" id="ARBA00023136"/>
    </source>
</evidence>
<dbReference type="GO" id="GO:0016020">
    <property type="term" value="C:membrane"/>
    <property type="evidence" value="ECO:0007669"/>
    <property type="project" value="UniProtKB-SubCell"/>
</dbReference>
<feature type="non-terminal residue" evidence="9">
    <location>
        <position position="269"/>
    </location>
</feature>
<evidence type="ECO:0000256" key="1">
    <source>
        <dbReference type="ARBA" id="ARBA00004141"/>
    </source>
</evidence>
<feature type="non-terminal residue" evidence="9">
    <location>
        <position position="1"/>
    </location>
</feature>
<dbReference type="EMBL" id="KV784353">
    <property type="protein sequence ID" value="OEU23648.1"/>
    <property type="molecule type" value="Genomic_DNA"/>
</dbReference>
<protein>
    <submittedName>
        <fullName evidence="9">PAP2-domain-containing protein</fullName>
    </submittedName>
</protein>
<dbReference type="GO" id="GO:0046839">
    <property type="term" value="P:phospholipid dephosphorylation"/>
    <property type="evidence" value="ECO:0007669"/>
    <property type="project" value="TreeGrafter"/>
</dbReference>
<dbReference type="GO" id="GO:0008195">
    <property type="term" value="F:phosphatidate phosphatase activity"/>
    <property type="evidence" value="ECO:0007669"/>
    <property type="project" value="TreeGrafter"/>
</dbReference>
<feature type="domain" description="Phosphatidic acid phosphatase type 2/haloperoxidase" evidence="8">
    <location>
        <begin position="96"/>
        <end position="265"/>
    </location>
</feature>
<keyword evidence="10" id="KW-1185">Reference proteome</keyword>
<evidence type="ECO:0000259" key="8">
    <source>
        <dbReference type="SMART" id="SM00014"/>
    </source>
</evidence>
<feature type="compositionally biased region" description="Low complexity" evidence="6">
    <location>
        <begin position="187"/>
        <end position="205"/>
    </location>
</feature>
<evidence type="ECO:0000256" key="2">
    <source>
        <dbReference type="ARBA" id="ARBA00008816"/>
    </source>
</evidence>
<reference evidence="9 10" key="1">
    <citation type="submission" date="2016-09" db="EMBL/GenBank/DDBJ databases">
        <title>Extensive genetic diversity and differential bi-allelic expression allows diatom success in the polar Southern Ocean.</title>
        <authorList>
            <consortium name="DOE Joint Genome Institute"/>
            <person name="Mock T."/>
            <person name="Otillar R.P."/>
            <person name="Strauss J."/>
            <person name="Dupont C."/>
            <person name="Frickenhaus S."/>
            <person name="Maumus F."/>
            <person name="Mcmullan M."/>
            <person name="Sanges R."/>
            <person name="Schmutz J."/>
            <person name="Toseland A."/>
            <person name="Valas R."/>
            <person name="Veluchamy A."/>
            <person name="Ward B.J."/>
            <person name="Allen A."/>
            <person name="Barry K."/>
            <person name="Falciatore A."/>
            <person name="Ferrante M."/>
            <person name="Fortunato A.E."/>
            <person name="Gloeckner G."/>
            <person name="Gruber A."/>
            <person name="Hipkin R."/>
            <person name="Janech M."/>
            <person name="Kroth P."/>
            <person name="Leese F."/>
            <person name="Lindquist E."/>
            <person name="Lyon B.R."/>
            <person name="Martin J."/>
            <person name="Mayer C."/>
            <person name="Parker M."/>
            <person name="Quesneville H."/>
            <person name="Raymond J."/>
            <person name="Uhlig C."/>
            <person name="Valentin K.U."/>
            <person name="Worden A.Z."/>
            <person name="Armbrust E.V."/>
            <person name="Bowler C."/>
            <person name="Green B."/>
            <person name="Moulton V."/>
            <person name="Van Oosterhout C."/>
            <person name="Grigoriev I."/>
        </authorList>
    </citation>
    <scope>NUCLEOTIDE SEQUENCE [LARGE SCALE GENOMIC DNA]</scope>
    <source>
        <strain evidence="9 10">CCMP1102</strain>
    </source>
</reference>
<sequence length="269" mass="31333">FNPYKRRIPYQLSSSGEYVLNQMYNLKEPDNETVSPLLMFFCALVLPFCFQLLIICRNKRKYYHRYHQHQHHQQQQQQNDDDDDDDDDDNDIHKTLCVYLMSIGVTQSLTNIAKLYCGYLRPIFYEMCQPNQDSYEQQSCEGNQERQSRLSFPSGHASFSVCGLLVFSYYLERVYGISNSCYNMNKNNNNNNNSSNNNTTTTTTSSRRRRHHLPIQLVRIVSIVCYTPMLLAFFICISRVHDNFHHPADIIGGALLGGSIATVVFNTWY</sequence>
<evidence type="ECO:0000256" key="3">
    <source>
        <dbReference type="ARBA" id="ARBA00022692"/>
    </source>
</evidence>
<feature type="region of interest" description="Disordered" evidence="6">
    <location>
        <begin position="67"/>
        <end position="88"/>
    </location>
</feature>
<comment type="subcellular location">
    <subcellularLocation>
        <location evidence="1">Membrane</location>
        <topology evidence="1">Multi-pass membrane protein</topology>
    </subcellularLocation>
</comment>
<dbReference type="InterPro" id="IPR036938">
    <property type="entry name" value="PAP2/HPO_sf"/>
</dbReference>
<dbReference type="SUPFAM" id="SSF48317">
    <property type="entry name" value="Acid phosphatase/Vanadium-dependent haloperoxidase"/>
    <property type="match status" value="1"/>
</dbReference>
<feature type="region of interest" description="Disordered" evidence="6">
    <location>
        <begin position="187"/>
        <end position="208"/>
    </location>
</feature>
<name>A0A1E7FZR6_9STRA</name>
<proteinExistence type="inferred from homology"/>
<feature type="compositionally biased region" description="Acidic residues" evidence="6">
    <location>
        <begin position="79"/>
        <end position="88"/>
    </location>
</feature>
<feature type="transmembrane region" description="Helical" evidence="7">
    <location>
        <begin position="37"/>
        <end position="56"/>
    </location>
</feature>
<organism evidence="9 10">
    <name type="scientific">Fragilariopsis cylindrus CCMP1102</name>
    <dbReference type="NCBI Taxonomy" id="635003"/>
    <lineage>
        <taxon>Eukaryota</taxon>
        <taxon>Sar</taxon>
        <taxon>Stramenopiles</taxon>
        <taxon>Ochrophyta</taxon>
        <taxon>Bacillariophyta</taxon>
        <taxon>Bacillariophyceae</taxon>
        <taxon>Bacillariophycidae</taxon>
        <taxon>Bacillariales</taxon>
        <taxon>Bacillariaceae</taxon>
        <taxon>Fragilariopsis</taxon>
    </lineage>
</organism>
<keyword evidence="5 7" id="KW-0472">Membrane</keyword>
<dbReference type="GO" id="GO:0006644">
    <property type="term" value="P:phospholipid metabolic process"/>
    <property type="evidence" value="ECO:0007669"/>
    <property type="project" value="InterPro"/>
</dbReference>